<name>A0A0C1UJG4_9CLOT</name>
<protein>
    <submittedName>
        <fullName evidence="3">Glycosyl transferases group 1 family protein</fullName>
    </submittedName>
</protein>
<organism evidence="3 4">
    <name type="scientific">Clostridium argentinense CDC 2741</name>
    <dbReference type="NCBI Taxonomy" id="1418104"/>
    <lineage>
        <taxon>Bacteria</taxon>
        <taxon>Bacillati</taxon>
        <taxon>Bacillota</taxon>
        <taxon>Clostridia</taxon>
        <taxon>Eubacteriales</taxon>
        <taxon>Clostridiaceae</taxon>
        <taxon>Clostridium</taxon>
    </lineage>
</organism>
<feature type="domain" description="Glycosyltransferase subfamily 4-like N-terminal" evidence="2">
    <location>
        <begin position="19"/>
        <end position="198"/>
    </location>
</feature>
<dbReference type="Proteomes" id="UP000031366">
    <property type="component" value="Unassembled WGS sequence"/>
</dbReference>
<keyword evidence="3" id="KW-0808">Transferase</keyword>
<sequence>MKVLVISHMYPNTMNEMAGIFVHKQVKALMNEGCEVKVVSPIPLAPFPLGLISSKWKKYSEIPKNRVLEGVEIYHPRYLEFPKGILFSKSGYFMAMGIKRTVKKIINEFKPDIIHSHVALPDGFATMMINKEFKIPHVTTVHGQDFQQTICRSVDCKDKLFRVLSSCDKIVTVSNKLKNVVSEEEFYEKIEVIHNGVEIPSLPSIEEKNKEYIEVLSAGNLLKIKGIDLNIRALKTLMEKHENLIYTVIGDGVERANLEALCEELNIKEKVNFLGRLSHSDTMEHMRKCDIFSMPSYREGFGVVYIEAMSFGKPIIGVKGEGINDIIEDGFNGMLADPKDVYSLIDRLDKLISDKGLREVIGKRAQEKVINECTWISNAKKNLMLYNNLLQK</sequence>
<dbReference type="SUPFAM" id="SSF53756">
    <property type="entry name" value="UDP-Glycosyltransferase/glycogen phosphorylase"/>
    <property type="match status" value="1"/>
</dbReference>
<dbReference type="InterPro" id="IPR001296">
    <property type="entry name" value="Glyco_trans_1"/>
</dbReference>
<dbReference type="STRING" id="29341.RSJ17_08125"/>
<dbReference type="RefSeq" id="WP_039631195.1">
    <property type="nucleotide sequence ID" value="NZ_AYSO01000014.1"/>
</dbReference>
<accession>A0A0C1UJG4</accession>
<gene>
    <name evidence="3" type="ORF">U732_2884</name>
</gene>
<dbReference type="AlphaFoldDB" id="A0A0C1UJG4"/>
<dbReference type="Gene3D" id="3.40.50.2000">
    <property type="entry name" value="Glycogen Phosphorylase B"/>
    <property type="match status" value="2"/>
</dbReference>
<dbReference type="PANTHER" id="PTHR45947:SF3">
    <property type="entry name" value="SULFOQUINOVOSYL TRANSFERASE SQD2"/>
    <property type="match status" value="1"/>
</dbReference>
<evidence type="ECO:0000313" key="3">
    <source>
        <dbReference type="EMBL" id="KIE47410.1"/>
    </source>
</evidence>
<dbReference type="GO" id="GO:0016757">
    <property type="term" value="F:glycosyltransferase activity"/>
    <property type="evidence" value="ECO:0007669"/>
    <property type="project" value="InterPro"/>
</dbReference>
<comment type="caution">
    <text evidence="3">The sequence shown here is derived from an EMBL/GenBank/DDBJ whole genome shotgun (WGS) entry which is preliminary data.</text>
</comment>
<evidence type="ECO:0000313" key="4">
    <source>
        <dbReference type="Proteomes" id="UP000031366"/>
    </source>
</evidence>
<keyword evidence="4" id="KW-1185">Reference proteome</keyword>
<dbReference type="Pfam" id="PF13439">
    <property type="entry name" value="Glyco_transf_4"/>
    <property type="match status" value="1"/>
</dbReference>
<dbReference type="OrthoDB" id="9795068at2"/>
<evidence type="ECO:0000259" key="2">
    <source>
        <dbReference type="Pfam" id="PF13439"/>
    </source>
</evidence>
<dbReference type="InterPro" id="IPR028098">
    <property type="entry name" value="Glyco_trans_4-like_N"/>
</dbReference>
<proteinExistence type="predicted"/>
<dbReference type="PANTHER" id="PTHR45947">
    <property type="entry name" value="SULFOQUINOVOSYL TRANSFERASE SQD2"/>
    <property type="match status" value="1"/>
</dbReference>
<dbReference type="EMBL" id="AYSO01000014">
    <property type="protein sequence ID" value="KIE47410.1"/>
    <property type="molecule type" value="Genomic_DNA"/>
</dbReference>
<dbReference type="Pfam" id="PF00534">
    <property type="entry name" value="Glycos_transf_1"/>
    <property type="match status" value="1"/>
</dbReference>
<evidence type="ECO:0000259" key="1">
    <source>
        <dbReference type="Pfam" id="PF00534"/>
    </source>
</evidence>
<reference evidence="3 4" key="1">
    <citation type="journal article" date="2015" name="Infect. Genet. Evol.">
        <title>Genomic sequences of six botulinum neurotoxin-producing strains representing three clostridial species illustrate the mobility and diversity of botulinum neurotoxin genes.</title>
        <authorList>
            <person name="Smith T.J."/>
            <person name="Hill K.K."/>
            <person name="Xie G."/>
            <person name="Foley B.T."/>
            <person name="Williamson C.H."/>
            <person name="Foster J.T."/>
            <person name="Johnson S.L."/>
            <person name="Chertkov O."/>
            <person name="Teshima H."/>
            <person name="Gibbons H.S."/>
            <person name="Johnsky L.A."/>
            <person name="Karavis M.A."/>
            <person name="Smith L.A."/>
        </authorList>
    </citation>
    <scope>NUCLEOTIDE SEQUENCE [LARGE SCALE GENOMIC DNA]</scope>
    <source>
        <strain evidence="3 4">CDC 2741</strain>
    </source>
</reference>
<feature type="domain" description="Glycosyl transferase family 1" evidence="1">
    <location>
        <begin position="204"/>
        <end position="367"/>
    </location>
</feature>
<dbReference type="InterPro" id="IPR050194">
    <property type="entry name" value="Glycosyltransferase_grp1"/>
</dbReference>